<sequence>MLHFFRLGRTFRRSEKKVSLTLAVTSLCCFKVARKFAIEMANTVSEEPASAMDEAKDKGILSGTNLEHDEAEVTAPVSPAAGSSAPGGGAGELSIPAGSSATSCTSDRILSSSSDFNPRRKQCNSSCITSSGIISSWRRSRRIVNSSRIISY</sequence>
<feature type="region of interest" description="Disordered" evidence="1">
    <location>
        <begin position="71"/>
        <end position="96"/>
    </location>
</feature>
<accession>A0A7M7P915</accession>
<proteinExistence type="predicted"/>
<reference evidence="2" key="2">
    <citation type="submission" date="2021-01" db="UniProtKB">
        <authorList>
            <consortium name="EnsemblMetazoa"/>
        </authorList>
    </citation>
    <scope>IDENTIFICATION</scope>
</reference>
<evidence type="ECO:0000256" key="1">
    <source>
        <dbReference type="SAM" id="MobiDB-lite"/>
    </source>
</evidence>
<evidence type="ECO:0000313" key="2">
    <source>
        <dbReference type="EnsemblMetazoa" id="XP_030847233"/>
    </source>
</evidence>
<dbReference type="RefSeq" id="XP_030847233.1">
    <property type="nucleotide sequence ID" value="XM_030991373.1"/>
</dbReference>
<dbReference type="Proteomes" id="UP000007110">
    <property type="component" value="Unassembled WGS sequence"/>
</dbReference>
<organism evidence="2 3">
    <name type="scientific">Strongylocentrotus purpuratus</name>
    <name type="common">Purple sea urchin</name>
    <dbReference type="NCBI Taxonomy" id="7668"/>
    <lineage>
        <taxon>Eukaryota</taxon>
        <taxon>Metazoa</taxon>
        <taxon>Echinodermata</taxon>
        <taxon>Eleutherozoa</taxon>
        <taxon>Echinozoa</taxon>
        <taxon>Echinoidea</taxon>
        <taxon>Euechinoidea</taxon>
        <taxon>Echinacea</taxon>
        <taxon>Camarodonta</taxon>
        <taxon>Echinidea</taxon>
        <taxon>Strongylocentrotidae</taxon>
        <taxon>Strongylocentrotus</taxon>
    </lineage>
</organism>
<dbReference type="EnsemblMetazoa" id="XM_030991373">
    <property type="protein sequence ID" value="XP_030847233"/>
    <property type="gene ID" value="LOC105440760"/>
</dbReference>
<evidence type="ECO:0000313" key="3">
    <source>
        <dbReference type="Proteomes" id="UP000007110"/>
    </source>
</evidence>
<name>A0A7M7P915_STRPU</name>
<feature type="compositionally biased region" description="Low complexity" evidence="1">
    <location>
        <begin position="75"/>
        <end position="84"/>
    </location>
</feature>
<protein>
    <submittedName>
        <fullName evidence="2">Uncharacterized protein</fullName>
    </submittedName>
</protein>
<reference evidence="3" key="1">
    <citation type="submission" date="2015-02" db="EMBL/GenBank/DDBJ databases">
        <title>Genome sequencing for Strongylocentrotus purpuratus.</title>
        <authorList>
            <person name="Murali S."/>
            <person name="Liu Y."/>
            <person name="Vee V."/>
            <person name="English A."/>
            <person name="Wang M."/>
            <person name="Skinner E."/>
            <person name="Han Y."/>
            <person name="Muzny D.M."/>
            <person name="Worley K.C."/>
            <person name="Gibbs R.A."/>
        </authorList>
    </citation>
    <scope>NUCLEOTIDE SEQUENCE</scope>
</reference>
<keyword evidence="3" id="KW-1185">Reference proteome</keyword>
<dbReference type="GeneID" id="105440760"/>
<dbReference type="AlphaFoldDB" id="A0A7M7P915"/>